<organism evidence="2 3">
    <name type="scientific">Crocosphaera chwakensis CCY0110</name>
    <dbReference type="NCBI Taxonomy" id="391612"/>
    <lineage>
        <taxon>Bacteria</taxon>
        <taxon>Bacillati</taxon>
        <taxon>Cyanobacteriota</taxon>
        <taxon>Cyanophyceae</taxon>
        <taxon>Oscillatoriophycideae</taxon>
        <taxon>Chroococcales</taxon>
        <taxon>Aphanothecaceae</taxon>
        <taxon>Crocosphaera</taxon>
        <taxon>Crocosphaera chwakensis</taxon>
    </lineage>
</organism>
<dbReference type="AlphaFoldDB" id="A3IXD9"/>
<dbReference type="eggNOG" id="COG0328">
    <property type="taxonomic scope" value="Bacteria"/>
</dbReference>
<evidence type="ECO:0000256" key="1">
    <source>
        <dbReference type="SAM" id="MobiDB-lite"/>
    </source>
</evidence>
<dbReference type="Proteomes" id="UP000003781">
    <property type="component" value="Unassembled WGS sequence"/>
</dbReference>
<evidence type="ECO:0000313" key="3">
    <source>
        <dbReference type="Proteomes" id="UP000003781"/>
    </source>
</evidence>
<reference evidence="2 3" key="1">
    <citation type="submission" date="2007-03" db="EMBL/GenBank/DDBJ databases">
        <authorList>
            <person name="Stal L."/>
            <person name="Ferriera S."/>
            <person name="Johnson J."/>
            <person name="Kravitz S."/>
            <person name="Beeson K."/>
            <person name="Sutton G."/>
            <person name="Rogers Y.-H."/>
            <person name="Friedman R."/>
            <person name="Frazier M."/>
            <person name="Venter J.C."/>
        </authorList>
    </citation>
    <scope>NUCLEOTIDE SEQUENCE [LARGE SCALE GENOMIC DNA]</scope>
    <source>
        <strain evidence="2 3">CCY0110</strain>
    </source>
</reference>
<protein>
    <submittedName>
        <fullName evidence="2">Uncharacterized protein</fullName>
    </submittedName>
</protein>
<gene>
    <name evidence="2" type="ORF">CY0110_31350</name>
</gene>
<dbReference type="EMBL" id="AAXW01000063">
    <property type="protein sequence ID" value="EAZ88882.1"/>
    <property type="molecule type" value="Genomic_DNA"/>
</dbReference>
<dbReference type="RefSeq" id="WP_008278045.1">
    <property type="nucleotide sequence ID" value="NZ_AAXW01000063.1"/>
</dbReference>
<accession>A3IXD9</accession>
<comment type="caution">
    <text evidence="2">The sequence shown here is derived from an EMBL/GenBank/DDBJ whole genome shotgun (WGS) entry which is preliminary data.</text>
</comment>
<sequence length="289" mass="32223">MMANIKQADGSLLPIGEFTTNQKASKEALTKAGLFKEGATFEANITSRVTAARIEIDPQSIQYPPRGQWQTSQPETTIAKLNPTTEKFIEAITTQPTLLHKFDQEWQQPDNTIKTLPTLGLSVDLNLVSTTKDFFSHQNIPYTLVNPDDPKISSETQRSYGVFWVLESDVPKPIRQAMKDKLNQVYDANVSETPVSAYHEKLVSILPLPKKQQQERITNSQEVFSETVNLSSPSLTPPLINKSLALASNKPKEVNPQSVNPSENPLPSLPLSEDLWQKTLLYNSNAPIK</sequence>
<evidence type="ECO:0000313" key="2">
    <source>
        <dbReference type="EMBL" id="EAZ88882.1"/>
    </source>
</evidence>
<keyword evidence="3" id="KW-1185">Reference proteome</keyword>
<proteinExistence type="predicted"/>
<feature type="compositionally biased region" description="Low complexity" evidence="1">
    <location>
        <begin position="260"/>
        <end position="270"/>
    </location>
</feature>
<name>A3IXD9_9CHRO</name>
<feature type="region of interest" description="Disordered" evidence="1">
    <location>
        <begin position="251"/>
        <end position="270"/>
    </location>
</feature>